<dbReference type="FunFam" id="2.40.30.180:FF:000002">
    <property type="entry name" value="Ubiquitin-activating enzyme E1 2"/>
    <property type="match status" value="1"/>
</dbReference>
<dbReference type="InterPro" id="IPR042302">
    <property type="entry name" value="E1_FCCH_sf"/>
</dbReference>
<dbReference type="GO" id="GO:0019948">
    <property type="term" value="F:SUMO activating enzyme activity"/>
    <property type="evidence" value="ECO:0007669"/>
    <property type="project" value="TreeGrafter"/>
</dbReference>
<evidence type="ECO:0000259" key="8">
    <source>
        <dbReference type="Pfam" id="PF16190"/>
    </source>
</evidence>
<dbReference type="AlphaFoldDB" id="A0A7D9J1K9"/>
<evidence type="ECO:0000256" key="2">
    <source>
        <dbReference type="ARBA" id="ARBA00004906"/>
    </source>
</evidence>
<feature type="non-terminal residue" evidence="10">
    <location>
        <position position="1"/>
    </location>
</feature>
<name>A0A7D9J1K9_PARCT</name>
<dbReference type="SUPFAM" id="SSF69572">
    <property type="entry name" value="Activating enzymes of the ubiquitin-like proteins"/>
    <property type="match status" value="2"/>
</dbReference>
<feature type="domain" description="Ubiquitin-activating enzyme E1 FCCH" evidence="8">
    <location>
        <begin position="193"/>
        <end position="262"/>
    </location>
</feature>
<evidence type="ECO:0000256" key="7">
    <source>
        <dbReference type="ARBA" id="ARBA00044187"/>
    </source>
</evidence>
<comment type="pathway">
    <text evidence="1">Protein modification; protein sumoylation.</text>
</comment>
<dbReference type="Pfam" id="PF16191">
    <property type="entry name" value="E1_4HB"/>
    <property type="match status" value="1"/>
</dbReference>
<evidence type="ECO:0000259" key="9">
    <source>
        <dbReference type="Pfam" id="PF16191"/>
    </source>
</evidence>
<dbReference type="GO" id="GO:0031510">
    <property type="term" value="C:SUMO activating enzyme complex"/>
    <property type="evidence" value="ECO:0007669"/>
    <property type="project" value="TreeGrafter"/>
</dbReference>
<evidence type="ECO:0000313" key="10">
    <source>
        <dbReference type="EMBL" id="CAB4019006.1"/>
    </source>
</evidence>
<keyword evidence="5" id="KW-0833">Ubl conjugation pathway</keyword>
<comment type="pathway">
    <text evidence="2">Protein modification; protein ubiquitination.</text>
</comment>
<dbReference type="OrthoDB" id="10252231at2759"/>
<dbReference type="Gene3D" id="3.40.50.12550">
    <property type="entry name" value="Ubiquitin-activating enzyme E1, inactive adenylation domain, subdomain 2"/>
    <property type="match status" value="1"/>
</dbReference>
<feature type="domain" description="Ubiquitin-activating enzyme E1 four-helix bundle" evidence="9">
    <location>
        <begin position="268"/>
        <end position="332"/>
    </location>
</feature>
<keyword evidence="4" id="KW-0436">Ligase</keyword>
<comment type="similarity">
    <text evidence="3">Belongs to the ubiquitin-activating E1 family.</text>
</comment>
<evidence type="ECO:0000256" key="4">
    <source>
        <dbReference type="ARBA" id="ARBA00022598"/>
    </source>
</evidence>
<dbReference type="Gene3D" id="3.50.50.80">
    <property type="entry name" value="Ubiquitin-activating enzyme E1, inactive adenylation domain, subdomain 1"/>
    <property type="match status" value="1"/>
</dbReference>
<evidence type="ECO:0000256" key="1">
    <source>
        <dbReference type="ARBA" id="ARBA00004718"/>
    </source>
</evidence>
<evidence type="ECO:0000256" key="3">
    <source>
        <dbReference type="ARBA" id="ARBA00005673"/>
    </source>
</evidence>
<evidence type="ECO:0000256" key="5">
    <source>
        <dbReference type="ARBA" id="ARBA00022786"/>
    </source>
</evidence>
<protein>
    <recommendedName>
        <fullName evidence="7">SUMO-activating enzyme subunit 1</fullName>
    </recommendedName>
</protein>
<keyword evidence="11" id="KW-1185">Reference proteome</keyword>
<dbReference type="Gene3D" id="2.40.30.180">
    <property type="entry name" value="Ubiquitin-activating enzyme E1, FCCH domain"/>
    <property type="match status" value="1"/>
</dbReference>
<proteinExistence type="inferred from homology"/>
<dbReference type="InterPro" id="IPR045886">
    <property type="entry name" value="ThiF/MoeB/HesA"/>
</dbReference>
<dbReference type="GO" id="GO:0005737">
    <property type="term" value="C:cytoplasm"/>
    <property type="evidence" value="ECO:0007669"/>
    <property type="project" value="TreeGrafter"/>
</dbReference>
<dbReference type="GO" id="GO:0016925">
    <property type="term" value="P:protein sumoylation"/>
    <property type="evidence" value="ECO:0007669"/>
    <property type="project" value="TreeGrafter"/>
</dbReference>
<evidence type="ECO:0000313" key="11">
    <source>
        <dbReference type="Proteomes" id="UP001152795"/>
    </source>
</evidence>
<dbReference type="PANTHER" id="PTHR10953:SF162">
    <property type="entry name" value="SUMO-ACTIVATING ENZYME SUBUNIT 1"/>
    <property type="match status" value="1"/>
</dbReference>
<evidence type="ECO:0000256" key="6">
    <source>
        <dbReference type="ARBA" id="ARBA00026003"/>
    </source>
</evidence>
<dbReference type="InterPro" id="IPR032418">
    <property type="entry name" value="E1_FCCH"/>
</dbReference>
<dbReference type="EMBL" id="CACRXK020010259">
    <property type="protein sequence ID" value="CAB4019006.1"/>
    <property type="molecule type" value="Genomic_DNA"/>
</dbReference>
<dbReference type="CDD" id="cd01491">
    <property type="entry name" value="Ube1_repeat1"/>
    <property type="match status" value="1"/>
</dbReference>
<reference evidence="10" key="1">
    <citation type="submission" date="2020-04" db="EMBL/GenBank/DDBJ databases">
        <authorList>
            <person name="Alioto T."/>
            <person name="Alioto T."/>
            <person name="Gomez Garrido J."/>
        </authorList>
    </citation>
    <scope>NUCLEOTIDE SEQUENCE</scope>
    <source>
        <strain evidence="10">A484AB</strain>
    </source>
</reference>
<dbReference type="InterPro" id="IPR035985">
    <property type="entry name" value="Ubiquitin-activating_enz"/>
</dbReference>
<comment type="subunit">
    <text evidence="6">Heterodimer of SAE1 and UBA2/SAE2. The heterodimer corresponds to the two domains that are encoded on a single polypeptide chain in ubiquitin-activating enzyme E1. Interacts with UBE2I.</text>
</comment>
<organism evidence="10 11">
    <name type="scientific">Paramuricea clavata</name>
    <name type="common">Red gorgonian</name>
    <name type="synonym">Violescent sea-whip</name>
    <dbReference type="NCBI Taxonomy" id="317549"/>
    <lineage>
        <taxon>Eukaryota</taxon>
        <taxon>Metazoa</taxon>
        <taxon>Cnidaria</taxon>
        <taxon>Anthozoa</taxon>
        <taxon>Octocorallia</taxon>
        <taxon>Malacalcyonacea</taxon>
        <taxon>Plexauridae</taxon>
        <taxon>Paramuricea</taxon>
    </lineage>
</organism>
<dbReference type="InterPro" id="IPR042449">
    <property type="entry name" value="Ub-E1_IAD_1"/>
</dbReference>
<dbReference type="PANTHER" id="PTHR10953">
    <property type="entry name" value="UBIQUITIN-ACTIVATING ENZYME E1"/>
    <property type="match status" value="1"/>
</dbReference>
<dbReference type="Gene3D" id="3.40.50.720">
    <property type="entry name" value="NAD(P)-binding Rossmann-like Domain"/>
    <property type="match status" value="1"/>
</dbReference>
<dbReference type="InterPro" id="IPR000011">
    <property type="entry name" value="UBQ/SUMO-activ_enz_E1-like"/>
</dbReference>
<accession>A0A7D9J1K9</accession>
<dbReference type="Proteomes" id="UP001152795">
    <property type="component" value="Unassembled WGS sequence"/>
</dbReference>
<gene>
    <name evidence="10" type="ORF">PACLA_8A038148</name>
</gene>
<sequence>MASTAEIEIDDSLYSRQRYVLGDGAMEKMAVSNVLVSSLGGLGVEIAKNIVLAGVKSITLHDTRPATTYDFGSQFYLRENDVQQKRNRAEASCSKLAELNPYVDVRVFTKPLEENLDFLKEFQCVVLTEAPLKLSLVVDDFCRSQSPPIKFISSDIFGLFSYTFCDFGDEFEVLDPSGEEPKEFFISGISKANPGVLLTLDNQMHGLEDGDKIEFKEIVGMLLLNDTTQTVKVISPYAVSICDTSSHDFELYQYGGIARQVKTSRLNHFDSLENQLIEPNVLLVDLCKIEAASQLHLAMWSLHSFQEQHGRLPHVRNSQDAEELVKIAAAINEQRMKSKVDKVDKELFTTLSYSSRGLLPPLAAAVGGFVAQEVLKALTGKFTPLKQWLYLDATELAKETSDNTEMFLPKNDRYDSLRICIGETLFQKLKDVQLFMVGCGAIGCEMLKNYAMIGIGTGPKGK</sequence>
<dbReference type="InterPro" id="IPR032420">
    <property type="entry name" value="E1_4HB"/>
</dbReference>
<comment type="caution">
    <text evidence="10">The sequence shown here is derived from an EMBL/GenBank/DDBJ whole genome shotgun (WGS) entry which is preliminary data.</text>
</comment>
<dbReference type="Pfam" id="PF16190">
    <property type="entry name" value="E1_FCCH"/>
    <property type="match status" value="1"/>
</dbReference>
<dbReference type="FunFam" id="3.50.50.80:FF:000001">
    <property type="entry name" value="ubiquitin-like modifier-activating enzyme 1"/>
    <property type="match status" value="1"/>
</dbReference>
<dbReference type="PRINTS" id="PR01849">
    <property type="entry name" value="UBIQUITINACT"/>
</dbReference>